<sequence length="462" mass="51113">RQGNASFRKFNRRNERSPSSSKRCSARVHVQVFPVMSKSMPPPSKGLIYAELLANIRQISVIAALETPCDTATKVELSGNGQEFILQHGGESTTLTLPGRIVLTTQLQKPALGRKELSWRLPLDSPPTRPDAEDAQSNVAPWSASNLREDFEFLCRDCGAVVIGKGVIKTWKDLPSENWAEMMDFWHCHKPDVPEHERTHEHESNGAQGPEELDTENSVATSKGYGANTKFAANSGTAFIDITTFLLSPSDCSNLEPLDNQTTPALEQKVAIRPIHCKGCSRNMGYFDEQSDGVKIWKWSIKLSQANPHWSSGSRLPQMPSISSIISTRISSVLQAQCCSRLLLHPLEWKPSPAASDAMNKMSPSLLSLWILTPTLRYSATNSSAVDEPNLSPGKLAMKVFWKEVTEEEAAKLMDTVEEVPLPSEAIQQISACLHGSAVLLPPSTRKFQGWDVGLLERWEEE</sequence>
<feature type="region of interest" description="Disordered" evidence="1">
    <location>
        <begin position="1"/>
        <end position="23"/>
    </location>
</feature>
<protein>
    <recommendedName>
        <fullName evidence="4">Ubiquitin-conjugating enzyme E2-binding protein</fullName>
    </recommendedName>
</protein>
<dbReference type="GO" id="GO:0000151">
    <property type="term" value="C:ubiquitin ligase complex"/>
    <property type="evidence" value="ECO:0007669"/>
    <property type="project" value="TreeGrafter"/>
</dbReference>
<feature type="non-terminal residue" evidence="2">
    <location>
        <position position="462"/>
    </location>
</feature>
<dbReference type="EMBL" id="QGMH01000043">
    <property type="protein sequence ID" value="TVY27713.1"/>
    <property type="molecule type" value="Genomic_DNA"/>
</dbReference>
<dbReference type="GO" id="GO:0031624">
    <property type="term" value="F:ubiquitin conjugating enzyme binding"/>
    <property type="evidence" value="ECO:0007669"/>
    <property type="project" value="TreeGrafter"/>
</dbReference>
<feature type="compositionally biased region" description="Basic and acidic residues" evidence="1">
    <location>
        <begin position="195"/>
        <end position="204"/>
    </location>
</feature>
<feature type="non-terminal residue" evidence="2">
    <location>
        <position position="1"/>
    </location>
</feature>
<dbReference type="Pfam" id="PF09814">
    <property type="entry name" value="HECT_2"/>
    <property type="match status" value="1"/>
</dbReference>
<evidence type="ECO:0000313" key="3">
    <source>
        <dbReference type="Proteomes" id="UP000431533"/>
    </source>
</evidence>
<dbReference type="Proteomes" id="UP000431533">
    <property type="component" value="Unassembled WGS sequence"/>
</dbReference>
<feature type="region of interest" description="Disordered" evidence="1">
    <location>
        <begin position="195"/>
        <end position="218"/>
    </location>
</feature>
<dbReference type="AlphaFoldDB" id="A0A8H8R3J1"/>
<dbReference type="InterPro" id="IPR019193">
    <property type="entry name" value="UBQ-conj_enz_E2-bd_prot"/>
</dbReference>
<comment type="caution">
    <text evidence="2">The sequence shown here is derived from an EMBL/GenBank/DDBJ whole genome shotgun (WGS) entry which is preliminary data.</text>
</comment>
<evidence type="ECO:0000256" key="1">
    <source>
        <dbReference type="SAM" id="MobiDB-lite"/>
    </source>
</evidence>
<keyword evidence="3" id="KW-1185">Reference proteome</keyword>
<gene>
    <name evidence="2" type="primary">YJR141W</name>
    <name evidence="2" type="ORF">LHYA1_G004325</name>
</gene>
<dbReference type="PANTHER" id="PTHR31531:SF2">
    <property type="entry name" value="E3 UBIQUITIN-PROTEIN LIGASE E3D"/>
    <property type="match status" value="1"/>
</dbReference>
<dbReference type="GO" id="GO:0000209">
    <property type="term" value="P:protein polyubiquitination"/>
    <property type="evidence" value="ECO:0007669"/>
    <property type="project" value="TreeGrafter"/>
</dbReference>
<dbReference type="GO" id="GO:0030332">
    <property type="term" value="F:cyclin binding"/>
    <property type="evidence" value="ECO:0007669"/>
    <property type="project" value="TreeGrafter"/>
</dbReference>
<evidence type="ECO:0008006" key="4">
    <source>
        <dbReference type="Google" id="ProtNLM"/>
    </source>
</evidence>
<dbReference type="GeneID" id="41984523"/>
<proteinExistence type="predicted"/>
<name>A0A8H8R3J1_9HELO</name>
<dbReference type="GO" id="GO:0006513">
    <property type="term" value="P:protein monoubiquitination"/>
    <property type="evidence" value="ECO:0007669"/>
    <property type="project" value="TreeGrafter"/>
</dbReference>
<dbReference type="GO" id="GO:0061630">
    <property type="term" value="F:ubiquitin protein ligase activity"/>
    <property type="evidence" value="ECO:0007669"/>
    <property type="project" value="TreeGrafter"/>
</dbReference>
<dbReference type="GO" id="GO:0005634">
    <property type="term" value="C:nucleus"/>
    <property type="evidence" value="ECO:0007669"/>
    <property type="project" value="TreeGrafter"/>
</dbReference>
<accession>A0A8H8R3J1</accession>
<dbReference type="GO" id="GO:0005829">
    <property type="term" value="C:cytosol"/>
    <property type="evidence" value="ECO:0007669"/>
    <property type="project" value="TreeGrafter"/>
</dbReference>
<dbReference type="OrthoDB" id="66510at2759"/>
<dbReference type="PANTHER" id="PTHR31531">
    <property type="entry name" value="E3 UBIQUITIN-PROTEIN LIGASE E3D FAMILY MEMBER"/>
    <property type="match status" value="1"/>
</dbReference>
<organism evidence="2 3">
    <name type="scientific">Lachnellula hyalina</name>
    <dbReference type="NCBI Taxonomy" id="1316788"/>
    <lineage>
        <taxon>Eukaryota</taxon>
        <taxon>Fungi</taxon>
        <taxon>Dikarya</taxon>
        <taxon>Ascomycota</taxon>
        <taxon>Pezizomycotina</taxon>
        <taxon>Leotiomycetes</taxon>
        <taxon>Helotiales</taxon>
        <taxon>Lachnaceae</taxon>
        <taxon>Lachnellula</taxon>
    </lineage>
</organism>
<evidence type="ECO:0000313" key="2">
    <source>
        <dbReference type="EMBL" id="TVY27713.1"/>
    </source>
</evidence>
<dbReference type="GO" id="GO:0051865">
    <property type="term" value="P:protein autoubiquitination"/>
    <property type="evidence" value="ECO:0007669"/>
    <property type="project" value="TreeGrafter"/>
</dbReference>
<reference evidence="2 3" key="1">
    <citation type="submission" date="2018-05" db="EMBL/GenBank/DDBJ databases">
        <title>Genome sequencing and assembly of the regulated plant pathogen Lachnellula willkommii and related sister species for the development of diagnostic species identification markers.</title>
        <authorList>
            <person name="Giroux E."/>
            <person name="Bilodeau G."/>
        </authorList>
    </citation>
    <scope>NUCLEOTIDE SEQUENCE [LARGE SCALE GENOMIC DNA]</scope>
    <source>
        <strain evidence="2 3">CBS 185.66</strain>
    </source>
</reference>
<dbReference type="RefSeq" id="XP_031006501.1">
    <property type="nucleotide sequence ID" value="XM_031149287.1"/>
</dbReference>
<dbReference type="GO" id="GO:0043161">
    <property type="term" value="P:proteasome-mediated ubiquitin-dependent protein catabolic process"/>
    <property type="evidence" value="ECO:0007669"/>
    <property type="project" value="TreeGrafter"/>
</dbReference>